<proteinExistence type="predicted"/>
<organism evidence="1">
    <name type="scientific">viral metagenome</name>
    <dbReference type="NCBI Taxonomy" id="1070528"/>
    <lineage>
        <taxon>unclassified sequences</taxon>
        <taxon>metagenomes</taxon>
        <taxon>organismal metagenomes</taxon>
    </lineage>
</organism>
<protein>
    <submittedName>
        <fullName evidence="1">Uncharacterized protein</fullName>
    </submittedName>
</protein>
<reference evidence="1" key="1">
    <citation type="journal article" date="2020" name="Nature">
        <title>Giant virus diversity and host interactions through global metagenomics.</title>
        <authorList>
            <person name="Schulz F."/>
            <person name="Roux S."/>
            <person name="Paez-Espino D."/>
            <person name="Jungbluth S."/>
            <person name="Walsh D.A."/>
            <person name="Denef V.J."/>
            <person name="McMahon K.D."/>
            <person name="Konstantinidis K.T."/>
            <person name="Eloe-Fadrosh E.A."/>
            <person name="Kyrpides N.C."/>
            <person name="Woyke T."/>
        </authorList>
    </citation>
    <scope>NUCLEOTIDE SEQUENCE</scope>
    <source>
        <strain evidence="1">GVMAG-S-1029409-49</strain>
    </source>
</reference>
<accession>A0A6C0LXU8</accession>
<name>A0A6C0LXU8_9ZZZZ</name>
<dbReference type="EMBL" id="MN740610">
    <property type="protein sequence ID" value="QHU35686.1"/>
    <property type="molecule type" value="Genomic_DNA"/>
</dbReference>
<sequence>MEIADSRTRAIVLGCTRLLLENGEIVTMWRMITAKAWHGMIEQSLDSVEQAIACIVMIFELSSAGYSAIALANSDRMREIVASQFLRI</sequence>
<evidence type="ECO:0000313" key="1">
    <source>
        <dbReference type="EMBL" id="QHU35686.1"/>
    </source>
</evidence>
<dbReference type="AlphaFoldDB" id="A0A6C0LXU8"/>